<dbReference type="Pfam" id="PF07883">
    <property type="entry name" value="Cupin_2"/>
    <property type="match status" value="1"/>
</dbReference>
<dbReference type="PROSITE" id="PS50943">
    <property type="entry name" value="HTH_CROC1"/>
    <property type="match status" value="1"/>
</dbReference>
<evidence type="ECO:0000313" key="3">
    <source>
        <dbReference type="EMBL" id="KTR96414.1"/>
    </source>
</evidence>
<dbReference type="Pfam" id="PF13560">
    <property type="entry name" value="HTH_31"/>
    <property type="match status" value="1"/>
</dbReference>
<dbReference type="AlphaFoldDB" id="A0A147F0S2"/>
<dbReference type="GO" id="GO:0005829">
    <property type="term" value="C:cytosol"/>
    <property type="evidence" value="ECO:0007669"/>
    <property type="project" value="TreeGrafter"/>
</dbReference>
<evidence type="ECO:0000259" key="2">
    <source>
        <dbReference type="PROSITE" id="PS50943"/>
    </source>
</evidence>
<comment type="caution">
    <text evidence="3">The sequence shown here is derived from an EMBL/GenBank/DDBJ whole genome shotgun (WGS) entry which is preliminary data.</text>
</comment>
<organism evidence="3 4">
    <name type="scientific">Microbacterium testaceum</name>
    <name type="common">Aureobacterium testaceum</name>
    <name type="synonym">Brevibacterium testaceum</name>
    <dbReference type="NCBI Taxonomy" id="2033"/>
    <lineage>
        <taxon>Bacteria</taxon>
        <taxon>Bacillati</taxon>
        <taxon>Actinomycetota</taxon>
        <taxon>Actinomycetes</taxon>
        <taxon>Micrococcales</taxon>
        <taxon>Microbacteriaceae</taxon>
        <taxon>Microbacterium</taxon>
    </lineage>
</organism>
<dbReference type="Gene3D" id="2.60.120.10">
    <property type="entry name" value="Jelly Rolls"/>
    <property type="match status" value="1"/>
</dbReference>
<evidence type="ECO:0000256" key="1">
    <source>
        <dbReference type="ARBA" id="ARBA00023125"/>
    </source>
</evidence>
<dbReference type="Gene3D" id="1.10.260.40">
    <property type="entry name" value="lambda repressor-like DNA-binding domains"/>
    <property type="match status" value="1"/>
</dbReference>
<protein>
    <submittedName>
        <fullName evidence="3">XRE family transcriptional regulator</fullName>
    </submittedName>
</protein>
<dbReference type="GO" id="GO:0003700">
    <property type="term" value="F:DNA-binding transcription factor activity"/>
    <property type="evidence" value="ECO:0007669"/>
    <property type="project" value="TreeGrafter"/>
</dbReference>
<dbReference type="Proteomes" id="UP000075025">
    <property type="component" value="Unassembled WGS sequence"/>
</dbReference>
<dbReference type="SUPFAM" id="SSF51182">
    <property type="entry name" value="RmlC-like cupins"/>
    <property type="match status" value="1"/>
</dbReference>
<name>A0A147F0S2_MICTE</name>
<keyword evidence="1" id="KW-0238">DNA-binding</keyword>
<dbReference type="CDD" id="cd00093">
    <property type="entry name" value="HTH_XRE"/>
    <property type="match status" value="1"/>
</dbReference>
<dbReference type="SUPFAM" id="SSF47413">
    <property type="entry name" value="lambda repressor-like DNA-binding domains"/>
    <property type="match status" value="1"/>
</dbReference>
<dbReference type="PATRIC" id="fig|2033.6.peg.469"/>
<dbReference type="InterPro" id="IPR014710">
    <property type="entry name" value="RmlC-like_jellyroll"/>
</dbReference>
<dbReference type="EMBL" id="LDRT01000012">
    <property type="protein sequence ID" value="KTR96414.1"/>
    <property type="molecule type" value="Genomic_DNA"/>
</dbReference>
<dbReference type="InterPro" id="IPR050807">
    <property type="entry name" value="TransReg_Diox_bact_type"/>
</dbReference>
<dbReference type="PANTHER" id="PTHR46797">
    <property type="entry name" value="HTH-TYPE TRANSCRIPTIONAL REGULATOR"/>
    <property type="match status" value="1"/>
</dbReference>
<dbReference type="InterPro" id="IPR011051">
    <property type="entry name" value="RmlC_Cupin_sf"/>
</dbReference>
<accession>A0A147F0S2</accession>
<dbReference type="InterPro" id="IPR010982">
    <property type="entry name" value="Lambda_DNA-bd_dom_sf"/>
</dbReference>
<dbReference type="GO" id="GO:0003677">
    <property type="term" value="F:DNA binding"/>
    <property type="evidence" value="ECO:0007669"/>
    <property type="project" value="UniProtKB-KW"/>
</dbReference>
<dbReference type="CDD" id="cd02209">
    <property type="entry name" value="cupin_XRE_C"/>
    <property type="match status" value="1"/>
</dbReference>
<evidence type="ECO:0000313" key="4">
    <source>
        <dbReference type="Proteomes" id="UP000075025"/>
    </source>
</evidence>
<gene>
    <name evidence="3" type="ORF">NS220_02465</name>
</gene>
<dbReference type="InterPro" id="IPR001387">
    <property type="entry name" value="Cro/C1-type_HTH"/>
</dbReference>
<dbReference type="PANTHER" id="PTHR46797:SF1">
    <property type="entry name" value="METHYLPHOSPHONATE SYNTHASE"/>
    <property type="match status" value="1"/>
</dbReference>
<proteinExistence type="predicted"/>
<sequence length="206" mass="22602">MRKAPVTSANREGIVADEAEIIERVGPRLRAFRQTAGLTLSQLAAQTGLTPSTLSRLERAQIRPSLEQLLPLARVYGVPLDELVAAPAHGDPRVHLRPVRREGLTYVPLGVNRGELQAFKVIYPAVSDLPPARFHAHPGREWLYVLSGEVRLVLSDQITDLTVGEAAEFDTTTPHWIGNAHPTLPAEIIAIYGKQGGRIHLADLER</sequence>
<dbReference type="SMART" id="SM00530">
    <property type="entry name" value="HTH_XRE"/>
    <property type="match status" value="1"/>
</dbReference>
<feature type="domain" description="HTH cro/C1-type" evidence="2">
    <location>
        <begin position="29"/>
        <end position="83"/>
    </location>
</feature>
<dbReference type="OrthoDB" id="513181at2"/>
<dbReference type="InterPro" id="IPR013096">
    <property type="entry name" value="Cupin_2"/>
</dbReference>
<reference evidence="3 4" key="1">
    <citation type="journal article" date="2016" name="Front. Microbiol.">
        <title>Genomic Resource of Rice Seed Associated Bacteria.</title>
        <authorList>
            <person name="Midha S."/>
            <person name="Bansal K."/>
            <person name="Sharma S."/>
            <person name="Kumar N."/>
            <person name="Patil P.P."/>
            <person name="Chaudhry V."/>
            <person name="Patil P.B."/>
        </authorList>
    </citation>
    <scope>NUCLEOTIDE SEQUENCE [LARGE SCALE GENOMIC DNA]</scope>
    <source>
        <strain evidence="3 4">NS220</strain>
    </source>
</reference>